<comment type="function">
    <text evidence="6">Required for correct functioning of the GINS complex, a complex that plays an essential role in the initiation of DNA replication, and progression of DNA replication forks. GINS complex seems to bind preferentially to single-stranded DNA.</text>
</comment>
<evidence type="ECO:0000313" key="9">
    <source>
        <dbReference type="Proteomes" id="UP001218218"/>
    </source>
</evidence>
<dbReference type="InterPro" id="IPR021151">
    <property type="entry name" value="GINS_A"/>
</dbReference>
<keyword evidence="4 6" id="KW-0235">DNA replication</keyword>
<dbReference type="Pfam" id="PF05916">
    <property type="entry name" value="Sld5"/>
    <property type="match status" value="1"/>
</dbReference>
<dbReference type="CDD" id="cd11710">
    <property type="entry name" value="GINS_A_psf1"/>
    <property type="match status" value="1"/>
</dbReference>
<evidence type="ECO:0000259" key="7">
    <source>
        <dbReference type="Pfam" id="PF05916"/>
    </source>
</evidence>
<accession>A0AAD7A9D7</accession>
<keyword evidence="5 6" id="KW-0539">Nucleus</keyword>
<dbReference type="GO" id="GO:0000811">
    <property type="term" value="C:GINS complex"/>
    <property type="evidence" value="ECO:0007669"/>
    <property type="project" value="UniProtKB-UniRule"/>
</dbReference>
<comment type="subunit">
    <text evidence="6">Component of the GINS complex.</text>
</comment>
<reference evidence="8" key="1">
    <citation type="submission" date="2023-03" db="EMBL/GenBank/DDBJ databases">
        <title>Massive genome expansion in bonnet fungi (Mycena s.s.) driven by repeated elements and novel gene families across ecological guilds.</title>
        <authorList>
            <consortium name="Lawrence Berkeley National Laboratory"/>
            <person name="Harder C.B."/>
            <person name="Miyauchi S."/>
            <person name="Viragh M."/>
            <person name="Kuo A."/>
            <person name="Thoen E."/>
            <person name="Andreopoulos B."/>
            <person name="Lu D."/>
            <person name="Skrede I."/>
            <person name="Drula E."/>
            <person name="Henrissat B."/>
            <person name="Morin E."/>
            <person name="Kohler A."/>
            <person name="Barry K."/>
            <person name="LaButti K."/>
            <person name="Morin E."/>
            <person name="Salamov A."/>
            <person name="Lipzen A."/>
            <person name="Mereny Z."/>
            <person name="Hegedus B."/>
            <person name="Baldrian P."/>
            <person name="Stursova M."/>
            <person name="Weitz H."/>
            <person name="Taylor A."/>
            <person name="Grigoriev I.V."/>
            <person name="Nagy L.G."/>
            <person name="Martin F."/>
            <person name="Kauserud H."/>
        </authorList>
    </citation>
    <scope>NUCLEOTIDE SEQUENCE</scope>
    <source>
        <strain evidence="8">CBHHK002</strain>
    </source>
</reference>
<dbReference type="GO" id="GO:1902983">
    <property type="term" value="P:DNA strand elongation involved in mitotic DNA replication"/>
    <property type="evidence" value="ECO:0007669"/>
    <property type="project" value="TreeGrafter"/>
</dbReference>
<keyword evidence="9" id="KW-1185">Reference proteome</keyword>
<dbReference type="Proteomes" id="UP001218218">
    <property type="component" value="Unassembled WGS sequence"/>
</dbReference>
<sequence>MHTSSLAFSQWCSPAAYTLSSSSQIYLPCLQSNQPAELTFYPRGEIHPPFSLCVLAVGFPRRAHVFSRHPQFQRSSPPAVLALCSHGEIHLPHPLSVSAVESTRHAHFVCRSEIHLPCLLFLSWLDMPAVSPSVLAVISARHAYSSSRSDIPAALTLDSRRRIQIHPPRSMCALAVKSTRHAPCSRGQIYLPCIWLCCQVLLPPPTVQFHLVISVHLHLNVPSPPFLMSFGDSYADLANRLILRAKSSLELGRLLPYDGPLVRLVIQEQNELEMKIRALEDDGVTTAMHARWPTLIILVRVVHQNKCCLLAYHSQRLSAIRTAYWAAGGAAPHVIAQLQDDMSQDEIVYLRSYHESVVEYRQTLSPADVLDIAMGIEDPPRESPFITVEVVLPLGGPVHTESVLLDFRVGHRYVLQKCDVEHLILQGYLREVLV</sequence>
<dbReference type="PANTHER" id="PTHR12914:SF2">
    <property type="entry name" value="DNA REPLICATION COMPLEX GINS PROTEIN PSF1"/>
    <property type="match status" value="1"/>
</dbReference>
<dbReference type="AlphaFoldDB" id="A0AAD7A9D7"/>
<dbReference type="InterPro" id="IPR005339">
    <property type="entry name" value="GINS_Psf1"/>
</dbReference>
<dbReference type="Gene3D" id="1.20.58.1030">
    <property type="match status" value="1"/>
</dbReference>
<evidence type="ECO:0000256" key="2">
    <source>
        <dbReference type="ARBA" id="ARBA00006677"/>
    </source>
</evidence>
<evidence type="ECO:0000256" key="4">
    <source>
        <dbReference type="ARBA" id="ARBA00022705"/>
    </source>
</evidence>
<gene>
    <name evidence="8" type="ORF">DFH08DRAFT_740748</name>
</gene>
<dbReference type="EMBL" id="JARIHO010000012">
    <property type="protein sequence ID" value="KAJ7352646.1"/>
    <property type="molecule type" value="Genomic_DNA"/>
</dbReference>
<name>A0AAD7A9D7_9AGAR</name>
<comment type="caution">
    <text evidence="8">The sequence shown here is derived from an EMBL/GenBank/DDBJ whole genome shotgun (WGS) entry which is preliminary data.</text>
</comment>
<dbReference type="PANTHER" id="PTHR12914">
    <property type="entry name" value="PARTNER OF SLD5"/>
    <property type="match status" value="1"/>
</dbReference>
<evidence type="ECO:0000256" key="1">
    <source>
        <dbReference type="ARBA" id="ARBA00004123"/>
    </source>
</evidence>
<organism evidence="8 9">
    <name type="scientific">Mycena albidolilacea</name>
    <dbReference type="NCBI Taxonomy" id="1033008"/>
    <lineage>
        <taxon>Eukaryota</taxon>
        <taxon>Fungi</taxon>
        <taxon>Dikarya</taxon>
        <taxon>Basidiomycota</taxon>
        <taxon>Agaricomycotina</taxon>
        <taxon>Agaricomycetes</taxon>
        <taxon>Agaricomycetidae</taxon>
        <taxon>Agaricales</taxon>
        <taxon>Marasmiineae</taxon>
        <taxon>Mycenaceae</taxon>
        <taxon>Mycena</taxon>
    </lineage>
</organism>
<comment type="similarity">
    <text evidence="2 6">Belongs to the GINS1/PSF1 family.</text>
</comment>
<feature type="domain" description="GINS subunit" evidence="7">
    <location>
        <begin position="302"/>
        <end position="362"/>
    </location>
</feature>
<comment type="subcellular location">
    <subcellularLocation>
        <location evidence="1 6">Nucleus</location>
    </subcellularLocation>
</comment>
<evidence type="ECO:0000256" key="6">
    <source>
        <dbReference type="RuleBase" id="RU368085"/>
    </source>
</evidence>
<proteinExistence type="inferred from homology"/>
<evidence type="ECO:0000256" key="3">
    <source>
        <dbReference type="ARBA" id="ARBA00015143"/>
    </source>
</evidence>
<evidence type="ECO:0000313" key="8">
    <source>
        <dbReference type="EMBL" id="KAJ7352646.1"/>
    </source>
</evidence>
<protein>
    <recommendedName>
        <fullName evidence="3 6">DNA replication complex GINS protein PSF1</fullName>
    </recommendedName>
</protein>
<dbReference type="InterPro" id="IPR036224">
    <property type="entry name" value="GINS_bundle-like_dom_sf"/>
</dbReference>
<evidence type="ECO:0000256" key="5">
    <source>
        <dbReference type="ARBA" id="ARBA00023242"/>
    </source>
</evidence>
<dbReference type="SUPFAM" id="SSF158573">
    <property type="entry name" value="GINS helical bundle-like"/>
    <property type="match status" value="1"/>
</dbReference>